<evidence type="ECO:0000313" key="2">
    <source>
        <dbReference type="EMBL" id="KAE8146249.1"/>
    </source>
</evidence>
<feature type="compositionally biased region" description="Basic and acidic residues" evidence="1">
    <location>
        <begin position="45"/>
        <end position="59"/>
    </location>
</feature>
<feature type="region of interest" description="Disordered" evidence="1">
    <location>
        <begin position="206"/>
        <end position="231"/>
    </location>
</feature>
<dbReference type="OrthoDB" id="5409271at2759"/>
<proteinExistence type="predicted"/>
<evidence type="ECO:0000256" key="1">
    <source>
        <dbReference type="SAM" id="MobiDB-lite"/>
    </source>
</evidence>
<dbReference type="AlphaFoldDB" id="A0A5N6TJH2"/>
<accession>A0A5N6TJH2</accession>
<organism evidence="2 3">
    <name type="scientific">Aspergillus avenaceus</name>
    <dbReference type="NCBI Taxonomy" id="36643"/>
    <lineage>
        <taxon>Eukaryota</taxon>
        <taxon>Fungi</taxon>
        <taxon>Dikarya</taxon>
        <taxon>Ascomycota</taxon>
        <taxon>Pezizomycotina</taxon>
        <taxon>Eurotiomycetes</taxon>
        <taxon>Eurotiomycetidae</taxon>
        <taxon>Eurotiales</taxon>
        <taxon>Aspergillaceae</taxon>
        <taxon>Aspergillus</taxon>
        <taxon>Aspergillus subgen. Circumdati</taxon>
    </lineage>
</organism>
<protein>
    <submittedName>
        <fullName evidence="2">Uncharacterized protein</fullName>
    </submittedName>
</protein>
<dbReference type="Proteomes" id="UP000325780">
    <property type="component" value="Unassembled WGS sequence"/>
</dbReference>
<feature type="compositionally biased region" description="Low complexity" evidence="1">
    <location>
        <begin position="1"/>
        <end position="10"/>
    </location>
</feature>
<name>A0A5N6TJH2_ASPAV</name>
<evidence type="ECO:0000313" key="3">
    <source>
        <dbReference type="Proteomes" id="UP000325780"/>
    </source>
</evidence>
<sequence>MLPPSHSLLHQLHKLAEARASPQNQARPSPPPPYSIRIPLDVSNEDTRNEIFEHGRASEELDEDDDSVSWESGPSSSSYRSESPITIHIDASISILGNNNTVIIPSAIAPPRDNNPEAPAPQTSPVTLLYSAQRHRQARLTDMATSIITALGKTGILDRTGSGATPVAVNIDTGIKVEGSRNVICAGPGLSSTRLLGKRRLNQTNGEANLQDGNRKRRALSEPFEIPPKPE</sequence>
<feature type="compositionally biased region" description="Low complexity" evidence="1">
    <location>
        <begin position="69"/>
        <end position="81"/>
    </location>
</feature>
<gene>
    <name evidence="2" type="ORF">BDV25DRAFT_169977</name>
</gene>
<dbReference type="EMBL" id="ML742276">
    <property type="protein sequence ID" value="KAE8146249.1"/>
    <property type="molecule type" value="Genomic_DNA"/>
</dbReference>
<keyword evidence="3" id="KW-1185">Reference proteome</keyword>
<feature type="region of interest" description="Disordered" evidence="1">
    <location>
        <begin position="1"/>
        <end position="81"/>
    </location>
</feature>
<reference evidence="2 3" key="1">
    <citation type="submission" date="2019-04" db="EMBL/GenBank/DDBJ databases">
        <title>Friends and foes A comparative genomics study of 23 Aspergillus species from section Flavi.</title>
        <authorList>
            <consortium name="DOE Joint Genome Institute"/>
            <person name="Kjaerbolling I."/>
            <person name="Vesth T."/>
            <person name="Frisvad J.C."/>
            <person name="Nybo J.L."/>
            <person name="Theobald S."/>
            <person name="Kildgaard S."/>
            <person name="Isbrandt T."/>
            <person name="Kuo A."/>
            <person name="Sato A."/>
            <person name="Lyhne E.K."/>
            <person name="Kogle M.E."/>
            <person name="Wiebenga A."/>
            <person name="Kun R.S."/>
            <person name="Lubbers R.J."/>
            <person name="Makela M.R."/>
            <person name="Barry K."/>
            <person name="Chovatia M."/>
            <person name="Clum A."/>
            <person name="Daum C."/>
            <person name="Haridas S."/>
            <person name="He G."/>
            <person name="LaButti K."/>
            <person name="Lipzen A."/>
            <person name="Mondo S."/>
            <person name="Riley R."/>
            <person name="Salamov A."/>
            <person name="Simmons B.A."/>
            <person name="Magnuson J.K."/>
            <person name="Henrissat B."/>
            <person name="Mortensen U.H."/>
            <person name="Larsen T.O."/>
            <person name="Devries R.P."/>
            <person name="Grigoriev I.V."/>
            <person name="Machida M."/>
            <person name="Baker S.E."/>
            <person name="Andersen M.R."/>
        </authorList>
    </citation>
    <scope>NUCLEOTIDE SEQUENCE [LARGE SCALE GENOMIC DNA]</scope>
    <source>
        <strain evidence="2 3">IBT 18842</strain>
    </source>
</reference>